<dbReference type="SMART" id="SM00500">
    <property type="entry name" value="SFM"/>
    <property type="match status" value="1"/>
</dbReference>
<dbReference type="Pfam" id="PF08799">
    <property type="entry name" value="PRP4"/>
    <property type="match status" value="1"/>
</dbReference>
<protein>
    <recommendedName>
        <fullName evidence="4">Pre-mRNA processing factor 4 (PRP4)-like domain-containing protein</fullName>
    </recommendedName>
</protein>
<dbReference type="Pfam" id="PF00400">
    <property type="entry name" value="WD40"/>
    <property type="match status" value="3"/>
</dbReference>
<dbReference type="InterPro" id="IPR001680">
    <property type="entry name" value="WD40_rpt"/>
</dbReference>
<dbReference type="SMART" id="SM00320">
    <property type="entry name" value="WD40"/>
    <property type="match status" value="5"/>
</dbReference>
<dbReference type="CDD" id="cd00200">
    <property type="entry name" value="WD40"/>
    <property type="match status" value="1"/>
</dbReference>
<dbReference type="InterPro" id="IPR014906">
    <property type="entry name" value="PRP4-like"/>
</dbReference>
<evidence type="ECO:0000256" key="2">
    <source>
        <dbReference type="ARBA" id="ARBA00022737"/>
    </source>
</evidence>
<dbReference type="InterPro" id="IPR019775">
    <property type="entry name" value="WD40_repeat_CS"/>
</dbReference>
<organism evidence="5 6">
    <name type="scientific">Triparma verrucosa</name>
    <dbReference type="NCBI Taxonomy" id="1606542"/>
    <lineage>
        <taxon>Eukaryota</taxon>
        <taxon>Sar</taxon>
        <taxon>Stramenopiles</taxon>
        <taxon>Ochrophyta</taxon>
        <taxon>Bolidophyceae</taxon>
        <taxon>Parmales</taxon>
        <taxon>Triparmaceae</taxon>
        <taxon>Triparma</taxon>
    </lineage>
</organism>
<dbReference type="PROSITE" id="PS50082">
    <property type="entry name" value="WD_REPEATS_2"/>
    <property type="match status" value="5"/>
</dbReference>
<evidence type="ECO:0000259" key="4">
    <source>
        <dbReference type="SMART" id="SM00500"/>
    </source>
</evidence>
<feature type="domain" description="Pre-mRNA processing factor 4 (PRP4)-like" evidence="4">
    <location>
        <begin position="54"/>
        <end position="103"/>
    </location>
</feature>
<evidence type="ECO:0000256" key="1">
    <source>
        <dbReference type="ARBA" id="ARBA00022574"/>
    </source>
</evidence>
<gene>
    <name evidence="5" type="ORF">TrVE_jg7426</name>
</gene>
<keyword evidence="2" id="KW-0677">Repeat</keyword>
<dbReference type="InterPro" id="IPR036322">
    <property type="entry name" value="WD40_repeat_dom_sf"/>
</dbReference>
<dbReference type="PANTHER" id="PTHR19846">
    <property type="entry name" value="WD40 REPEAT PROTEIN"/>
    <property type="match status" value="1"/>
</dbReference>
<dbReference type="InterPro" id="IPR015943">
    <property type="entry name" value="WD40/YVTN_repeat-like_dom_sf"/>
</dbReference>
<dbReference type="PROSITE" id="PS00678">
    <property type="entry name" value="WD_REPEATS_1"/>
    <property type="match status" value="1"/>
</dbReference>
<dbReference type="GO" id="GO:0030621">
    <property type="term" value="F:U4 snRNA binding"/>
    <property type="evidence" value="ECO:0007669"/>
    <property type="project" value="TreeGrafter"/>
</dbReference>
<proteinExistence type="predicted"/>
<dbReference type="AlphaFoldDB" id="A0A9W7FKQ9"/>
<sequence>MSLPPPPVGNVASGTGQIETLALSAQSLAEQSKHKEIMMDLEAKKVGRKIVVPTLVEDVRAKLRSYGEPVRLFGENPADVRSRLRLIMGRLKVEGVLVDSNEEEFNDKQQHVEVTKVVYTKASPNLISARQKITKSSLEKSSARLQAERLRRSKTRRRLTSSSSSPSEYFYLDRSLVIGGIPSEEDYASTLYSNCLSTSLSSSEFSSSRILTSSKYSPNGDIYTTGWEDGEYVVTTSADRSWRMWDVRTGECVLLQDGHFRECYGVGFQPDGALVSTTDFGGVTVVWDLRTGRKVQHFQGHTKRVLCCEWSGNGFEMATAGDDGTVKIWDMRQRKLQTTIPAHSGLISGMKFSPSSEFLATSSYDGKVKLFSTRSWNVIRTLEGHTGQVTGVDISEDEKEILSSGFDKTFKTWR</sequence>
<dbReference type="GO" id="GO:0000398">
    <property type="term" value="P:mRNA splicing, via spliceosome"/>
    <property type="evidence" value="ECO:0007669"/>
    <property type="project" value="TreeGrafter"/>
</dbReference>
<reference evidence="6" key="1">
    <citation type="journal article" date="2023" name="Commun. Biol.">
        <title>Genome analysis of Parmales, the sister group of diatoms, reveals the evolutionary specialization of diatoms from phago-mixotrophs to photoautotrophs.</title>
        <authorList>
            <person name="Ban H."/>
            <person name="Sato S."/>
            <person name="Yoshikawa S."/>
            <person name="Yamada K."/>
            <person name="Nakamura Y."/>
            <person name="Ichinomiya M."/>
            <person name="Sato N."/>
            <person name="Blanc-Mathieu R."/>
            <person name="Endo H."/>
            <person name="Kuwata A."/>
            <person name="Ogata H."/>
        </authorList>
    </citation>
    <scope>NUCLEOTIDE SEQUENCE [LARGE SCALE GENOMIC DNA]</scope>
    <source>
        <strain evidence="6">NIES 3699</strain>
    </source>
</reference>
<keyword evidence="6" id="KW-1185">Reference proteome</keyword>
<dbReference type="FunFam" id="2.130.10.10:FF:000411">
    <property type="entry name" value="U4/U6 small nuclear ribonucleoprotein Prp4"/>
    <property type="match status" value="1"/>
</dbReference>
<keyword evidence="1 3" id="KW-0853">WD repeat</keyword>
<dbReference type="SUPFAM" id="SSF50978">
    <property type="entry name" value="WD40 repeat-like"/>
    <property type="match status" value="1"/>
</dbReference>
<dbReference type="EMBL" id="BRXX01000486">
    <property type="protein sequence ID" value="GMI13978.1"/>
    <property type="molecule type" value="Genomic_DNA"/>
</dbReference>
<evidence type="ECO:0000313" key="6">
    <source>
        <dbReference type="Proteomes" id="UP001165160"/>
    </source>
</evidence>
<accession>A0A9W7FKQ9</accession>
<name>A0A9W7FKQ9_9STRA</name>
<feature type="repeat" description="WD" evidence="3">
    <location>
        <begin position="228"/>
        <end position="255"/>
    </location>
</feature>
<comment type="caution">
    <text evidence="5">The sequence shown here is derived from an EMBL/GenBank/DDBJ whole genome shotgun (WGS) entry which is preliminary data.</text>
</comment>
<feature type="repeat" description="WD" evidence="3">
    <location>
        <begin position="256"/>
        <end position="297"/>
    </location>
</feature>
<dbReference type="GO" id="GO:0017070">
    <property type="term" value="F:U6 snRNA binding"/>
    <property type="evidence" value="ECO:0007669"/>
    <property type="project" value="TreeGrafter"/>
</dbReference>
<dbReference type="GO" id="GO:0046540">
    <property type="term" value="C:U4/U6 x U5 tri-snRNP complex"/>
    <property type="evidence" value="ECO:0007669"/>
    <property type="project" value="TreeGrafter"/>
</dbReference>
<feature type="repeat" description="WD" evidence="3">
    <location>
        <begin position="340"/>
        <end position="381"/>
    </location>
</feature>
<dbReference type="PROSITE" id="PS50294">
    <property type="entry name" value="WD_REPEATS_REGION"/>
    <property type="match status" value="3"/>
</dbReference>
<dbReference type="SUPFAM" id="SSF158230">
    <property type="entry name" value="PRP4-like"/>
    <property type="match status" value="1"/>
</dbReference>
<evidence type="ECO:0000313" key="5">
    <source>
        <dbReference type="EMBL" id="GMI13978.1"/>
    </source>
</evidence>
<evidence type="ECO:0000256" key="3">
    <source>
        <dbReference type="PROSITE-ProRule" id="PRU00221"/>
    </source>
</evidence>
<feature type="repeat" description="WD" evidence="3">
    <location>
        <begin position="298"/>
        <end position="339"/>
    </location>
</feature>
<dbReference type="Gene3D" id="2.130.10.10">
    <property type="entry name" value="YVTN repeat-like/Quinoprotein amine dehydrogenase"/>
    <property type="match status" value="2"/>
</dbReference>
<dbReference type="Gene3D" id="4.10.280.110">
    <property type="entry name" value="Pre-mRNA processing factor 4 domain"/>
    <property type="match status" value="1"/>
</dbReference>
<dbReference type="InterPro" id="IPR036285">
    <property type="entry name" value="PRP4-like_sf"/>
</dbReference>
<dbReference type="PANTHER" id="PTHR19846:SF0">
    <property type="entry name" value="PRE-MRNA PROCESSING FACTOR 4"/>
    <property type="match status" value="1"/>
</dbReference>
<feature type="repeat" description="WD" evidence="3">
    <location>
        <begin position="382"/>
        <end position="414"/>
    </location>
</feature>
<dbReference type="Proteomes" id="UP001165160">
    <property type="component" value="Unassembled WGS sequence"/>
</dbReference>